<dbReference type="KEGG" id="rhom:FRIFI_1777"/>
<dbReference type="InterPro" id="IPR000683">
    <property type="entry name" value="Gfo/Idh/MocA-like_OxRdtase_N"/>
</dbReference>
<dbReference type="InterPro" id="IPR052515">
    <property type="entry name" value="Gfo/Idh/MocA_Oxidoreductase"/>
</dbReference>
<dbReference type="Gene3D" id="3.40.50.720">
    <property type="entry name" value="NAD(P)-binding Rossmann-like Domain"/>
    <property type="match status" value="1"/>
</dbReference>
<dbReference type="InterPro" id="IPR055170">
    <property type="entry name" value="GFO_IDH_MocA-like_dom"/>
</dbReference>
<evidence type="ECO:0000313" key="3">
    <source>
        <dbReference type="EMBL" id="CEI73308.1"/>
    </source>
</evidence>
<keyword evidence="4" id="KW-1185">Reference proteome</keyword>
<protein>
    <submittedName>
        <fullName evidence="3">Oxidoreductase domain-containing protein</fullName>
    </submittedName>
</protein>
<dbReference type="Gene3D" id="3.30.360.10">
    <property type="entry name" value="Dihydrodipicolinate Reductase, domain 2"/>
    <property type="match status" value="1"/>
</dbReference>
<gene>
    <name evidence="3" type="ORF">FRIFI_1777</name>
</gene>
<organism evidence="3 4">
    <name type="scientific">Romboutsia hominis</name>
    <dbReference type="NCBI Taxonomy" id="1507512"/>
    <lineage>
        <taxon>Bacteria</taxon>
        <taxon>Bacillati</taxon>
        <taxon>Bacillota</taxon>
        <taxon>Clostridia</taxon>
        <taxon>Peptostreptococcales</taxon>
        <taxon>Peptostreptococcaceae</taxon>
        <taxon>Romboutsia</taxon>
    </lineage>
</organism>
<feature type="domain" description="Gfo/Idh/MocA-like oxidoreductase N-terminal" evidence="1">
    <location>
        <begin position="3"/>
        <end position="110"/>
    </location>
</feature>
<dbReference type="GO" id="GO:0000166">
    <property type="term" value="F:nucleotide binding"/>
    <property type="evidence" value="ECO:0007669"/>
    <property type="project" value="InterPro"/>
</dbReference>
<accession>A0A2P2BSH7</accession>
<name>A0A2P2BSH7_9FIRM</name>
<dbReference type="Proteomes" id="UP000245695">
    <property type="component" value="Chromosome 1"/>
</dbReference>
<dbReference type="SUPFAM" id="SSF55347">
    <property type="entry name" value="Glyceraldehyde-3-phosphate dehydrogenase-like, C-terminal domain"/>
    <property type="match status" value="1"/>
</dbReference>
<dbReference type="Pfam" id="PF01408">
    <property type="entry name" value="GFO_IDH_MocA"/>
    <property type="match status" value="1"/>
</dbReference>
<reference evidence="3 4" key="1">
    <citation type="submission" date="2014-09" db="EMBL/GenBank/DDBJ databases">
        <authorList>
            <person name="Hornung B.V."/>
        </authorList>
    </citation>
    <scope>NUCLEOTIDE SEQUENCE [LARGE SCALE GENOMIC DNA]</scope>
    <source>
        <strain evidence="3 4">FRIFI</strain>
    </source>
</reference>
<evidence type="ECO:0000313" key="4">
    <source>
        <dbReference type="Proteomes" id="UP000245695"/>
    </source>
</evidence>
<feature type="domain" description="GFO/IDH/MocA-like oxidoreductase" evidence="2">
    <location>
        <begin position="130"/>
        <end position="250"/>
    </location>
</feature>
<evidence type="ECO:0000259" key="2">
    <source>
        <dbReference type="Pfam" id="PF22725"/>
    </source>
</evidence>
<dbReference type="RefSeq" id="WP_092925138.1">
    <property type="nucleotide sequence ID" value="NZ_FJTZ01000012.1"/>
</dbReference>
<dbReference type="SUPFAM" id="SSF51735">
    <property type="entry name" value="NAD(P)-binding Rossmann-fold domains"/>
    <property type="match status" value="1"/>
</dbReference>
<dbReference type="PANTHER" id="PTHR43249">
    <property type="entry name" value="UDP-N-ACETYL-2-AMINO-2-DEOXY-D-GLUCURONATE OXIDASE"/>
    <property type="match status" value="1"/>
</dbReference>
<dbReference type="EMBL" id="LN650648">
    <property type="protein sequence ID" value="CEI73308.1"/>
    <property type="molecule type" value="Genomic_DNA"/>
</dbReference>
<dbReference type="InterPro" id="IPR036291">
    <property type="entry name" value="NAD(P)-bd_dom_sf"/>
</dbReference>
<proteinExistence type="predicted"/>
<dbReference type="Pfam" id="PF22725">
    <property type="entry name" value="GFO_IDH_MocA_C3"/>
    <property type="match status" value="1"/>
</dbReference>
<dbReference type="PANTHER" id="PTHR43249:SF1">
    <property type="entry name" value="D-GLUCOSIDE 3-DEHYDROGENASE"/>
    <property type="match status" value="1"/>
</dbReference>
<dbReference type="AlphaFoldDB" id="A0A2P2BSH7"/>
<evidence type="ECO:0000259" key="1">
    <source>
        <dbReference type="Pfam" id="PF01408"/>
    </source>
</evidence>
<sequence>MALRIGIIGLGDVSMVHLHAIKSNKNAKLVAVCDIDENKKDLVKDAKFYTDYNEMIKNENLDCVHICLPHYLHYPVTKEVANLGVNILLEKPLCLNAKEANKFKKLHDNTDSNICICLQNRYNKTTKHLLNIVNSKEYGKVIGIKGIVTWSRPKEYYDIKPWRGSMKLAGGGVMINQSIHTLDLMQLLGGKIDSIKGQVSNLLDYDIEVEDTASASINFSNGAKGLFFSTIAYCDSSSVEIQVILEKGKFTIKDSKLYKSVGGEKVLIVEDDKLSGSKHYYGASHKEIINDYYNCLINNTKDYITINDAIPSIKIIDSIRTSSKDNKQILWG</sequence>